<proteinExistence type="predicted"/>
<dbReference type="Proteomes" id="UP000324222">
    <property type="component" value="Unassembled WGS sequence"/>
</dbReference>
<comment type="caution">
    <text evidence="1">The sequence shown here is derived from an EMBL/GenBank/DDBJ whole genome shotgun (WGS) entry which is preliminary data.</text>
</comment>
<dbReference type="EMBL" id="VSRR010107982">
    <property type="protein sequence ID" value="MPC96949.1"/>
    <property type="molecule type" value="Genomic_DNA"/>
</dbReference>
<name>A0A5B7JQ11_PORTR</name>
<gene>
    <name evidence="1" type="ORF">E2C01_092231</name>
</gene>
<sequence>MKVATKGKREKKKSLDPDSRFQIAVIFQFQAILGGWKYWRLAPKINSRLQAFHTPDWISGWTLRLRTGCLSRCILIPFQIYGNASDSQAKDNSRHVL</sequence>
<evidence type="ECO:0000313" key="2">
    <source>
        <dbReference type="Proteomes" id="UP000324222"/>
    </source>
</evidence>
<accession>A0A5B7JQ11</accession>
<reference evidence="1 2" key="1">
    <citation type="submission" date="2019-05" db="EMBL/GenBank/DDBJ databases">
        <title>Another draft genome of Portunus trituberculatus and its Hox gene families provides insights of decapod evolution.</title>
        <authorList>
            <person name="Jeong J.-H."/>
            <person name="Song I."/>
            <person name="Kim S."/>
            <person name="Choi T."/>
            <person name="Kim D."/>
            <person name="Ryu S."/>
            <person name="Kim W."/>
        </authorList>
    </citation>
    <scope>NUCLEOTIDE SEQUENCE [LARGE SCALE GENOMIC DNA]</scope>
    <source>
        <tissue evidence="1">Muscle</tissue>
    </source>
</reference>
<protein>
    <submittedName>
        <fullName evidence="1">Uncharacterized protein</fullName>
    </submittedName>
</protein>
<evidence type="ECO:0000313" key="1">
    <source>
        <dbReference type="EMBL" id="MPC96949.1"/>
    </source>
</evidence>
<dbReference type="AlphaFoldDB" id="A0A5B7JQ11"/>
<organism evidence="1 2">
    <name type="scientific">Portunus trituberculatus</name>
    <name type="common">Swimming crab</name>
    <name type="synonym">Neptunus trituberculatus</name>
    <dbReference type="NCBI Taxonomy" id="210409"/>
    <lineage>
        <taxon>Eukaryota</taxon>
        <taxon>Metazoa</taxon>
        <taxon>Ecdysozoa</taxon>
        <taxon>Arthropoda</taxon>
        <taxon>Crustacea</taxon>
        <taxon>Multicrustacea</taxon>
        <taxon>Malacostraca</taxon>
        <taxon>Eumalacostraca</taxon>
        <taxon>Eucarida</taxon>
        <taxon>Decapoda</taxon>
        <taxon>Pleocyemata</taxon>
        <taxon>Brachyura</taxon>
        <taxon>Eubrachyura</taxon>
        <taxon>Portunoidea</taxon>
        <taxon>Portunidae</taxon>
        <taxon>Portuninae</taxon>
        <taxon>Portunus</taxon>
    </lineage>
</organism>
<keyword evidence="2" id="KW-1185">Reference proteome</keyword>